<name>A0A6V7QHQ0_ANACO</name>
<dbReference type="SUPFAM" id="SSF46689">
    <property type="entry name" value="Homeodomain-like"/>
    <property type="match status" value="1"/>
</dbReference>
<keyword evidence="6" id="KW-0539">Nucleus</keyword>
<feature type="domain" description="Myb-like" evidence="7">
    <location>
        <begin position="8"/>
        <end position="61"/>
    </location>
</feature>
<dbReference type="PANTHER" id="PTHR47999">
    <property type="entry name" value="TRANSCRIPTION FACTOR MYB8-RELATED-RELATED"/>
    <property type="match status" value="1"/>
</dbReference>
<dbReference type="GO" id="GO:0003677">
    <property type="term" value="F:DNA binding"/>
    <property type="evidence" value="ECO:0007669"/>
    <property type="project" value="UniProtKB-KW"/>
</dbReference>
<dbReference type="GO" id="GO:0005634">
    <property type="term" value="C:nucleus"/>
    <property type="evidence" value="ECO:0007669"/>
    <property type="project" value="UniProtKB-SubCell"/>
</dbReference>
<reference evidence="9" key="1">
    <citation type="submission" date="2020-07" db="EMBL/GenBank/DDBJ databases">
        <authorList>
            <person name="Lin J."/>
        </authorList>
    </citation>
    <scope>NUCLEOTIDE SEQUENCE</scope>
</reference>
<dbReference type="Gene3D" id="1.10.10.60">
    <property type="entry name" value="Homeodomain-like"/>
    <property type="match status" value="2"/>
</dbReference>
<feature type="domain" description="HTH myb-type" evidence="8">
    <location>
        <begin position="8"/>
        <end position="61"/>
    </location>
</feature>
<keyword evidence="2" id="KW-0677">Repeat</keyword>
<feature type="domain" description="HTH myb-type" evidence="8">
    <location>
        <begin position="62"/>
        <end position="102"/>
    </location>
</feature>
<feature type="domain" description="Myb-like" evidence="7">
    <location>
        <begin position="62"/>
        <end position="103"/>
    </location>
</feature>
<dbReference type="SMART" id="SM00717">
    <property type="entry name" value="SANT"/>
    <property type="match status" value="2"/>
</dbReference>
<dbReference type="InterPro" id="IPR017930">
    <property type="entry name" value="Myb_dom"/>
</dbReference>
<accession>A0A6V7QHQ0</accession>
<proteinExistence type="predicted"/>
<dbReference type="AlphaFoldDB" id="A0A6V7QHQ0"/>
<evidence type="ECO:0000256" key="6">
    <source>
        <dbReference type="ARBA" id="ARBA00023242"/>
    </source>
</evidence>
<dbReference type="PROSITE" id="PS50090">
    <property type="entry name" value="MYB_LIKE"/>
    <property type="match status" value="2"/>
</dbReference>
<dbReference type="Pfam" id="PF00249">
    <property type="entry name" value="Myb_DNA-binding"/>
    <property type="match status" value="2"/>
</dbReference>
<evidence type="ECO:0000259" key="7">
    <source>
        <dbReference type="PROSITE" id="PS50090"/>
    </source>
</evidence>
<dbReference type="PANTHER" id="PTHR47999:SF57">
    <property type="entry name" value="TRANSCRIPTION REPRESSOR MYB6-LIKE"/>
    <property type="match status" value="1"/>
</dbReference>
<dbReference type="InterPro" id="IPR001005">
    <property type="entry name" value="SANT/Myb"/>
</dbReference>
<dbReference type="EMBL" id="LR862136">
    <property type="protein sequence ID" value="CAD1842679.1"/>
    <property type="molecule type" value="Genomic_DNA"/>
</dbReference>
<keyword evidence="3" id="KW-0805">Transcription regulation</keyword>
<evidence type="ECO:0000256" key="4">
    <source>
        <dbReference type="ARBA" id="ARBA00023125"/>
    </source>
</evidence>
<evidence type="ECO:0000256" key="2">
    <source>
        <dbReference type="ARBA" id="ARBA00022737"/>
    </source>
</evidence>
<comment type="subcellular location">
    <subcellularLocation>
        <location evidence="1">Nucleus</location>
    </subcellularLocation>
</comment>
<keyword evidence="4" id="KW-0238">DNA-binding</keyword>
<gene>
    <name evidence="9" type="ORF">CB5_LOCUS25890</name>
</gene>
<keyword evidence="5" id="KW-0804">Transcription</keyword>
<evidence type="ECO:0000256" key="1">
    <source>
        <dbReference type="ARBA" id="ARBA00004123"/>
    </source>
</evidence>
<evidence type="ECO:0000313" key="9">
    <source>
        <dbReference type="EMBL" id="CAD1842679.1"/>
    </source>
</evidence>
<dbReference type="InterPro" id="IPR015495">
    <property type="entry name" value="Myb_TF_plants"/>
</dbReference>
<organism evidence="9">
    <name type="scientific">Ananas comosus var. bracteatus</name>
    <name type="common">red pineapple</name>
    <dbReference type="NCBI Taxonomy" id="296719"/>
    <lineage>
        <taxon>Eukaryota</taxon>
        <taxon>Viridiplantae</taxon>
        <taxon>Streptophyta</taxon>
        <taxon>Embryophyta</taxon>
        <taxon>Tracheophyta</taxon>
        <taxon>Spermatophyta</taxon>
        <taxon>Magnoliopsida</taxon>
        <taxon>Liliopsida</taxon>
        <taxon>Poales</taxon>
        <taxon>Bromeliaceae</taxon>
        <taxon>Bromelioideae</taxon>
        <taxon>Ananas</taxon>
    </lineage>
</organism>
<dbReference type="FunFam" id="1.10.10.60:FF:000001">
    <property type="entry name" value="MYB-related transcription factor"/>
    <property type="match status" value="1"/>
</dbReference>
<evidence type="ECO:0000259" key="8">
    <source>
        <dbReference type="PROSITE" id="PS51294"/>
    </source>
</evidence>
<evidence type="ECO:0000256" key="5">
    <source>
        <dbReference type="ARBA" id="ARBA00023163"/>
    </source>
</evidence>
<dbReference type="InterPro" id="IPR009057">
    <property type="entry name" value="Homeodomain-like_sf"/>
</dbReference>
<sequence>MRRPCCDKQEKDKGVSSKREDEKLAECIQVHGEGSWRSLPRAAVGLLRCGKSCRIRWINYLRPDVKRRNFTEDEDDLIIKLHALLGNRWSLIAGRLPGRTDDEQPPPLDAPVPFLPGHGPLLNTVVSNNDRATHRERERIECDRISDTESCLEDICACAIPEINLDLTISMPPSNSSSVEEKQQVEENNEWEGFIEGGKIAEVRLKQSAWSRMATTTGMPKDLRANGRESVLGGATLADPATNRGKALQGFPADAAKIELMKLTRQAPRVRPFDIWS</sequence>
<evidence type="ECO:0000256" key="3">
    <source>
        <dbReference type="ARBA" id="ARBA00023015"/>
    </source>
</evidence>
<dbReference type="CDD" id="cd00167">
    <property type="entry name" value="SANT"/>
    <property type="match status" value="2"/>
</dbReference>
<protein>
    <submittedName>
        <fullName evidence="9">Uncharacterized protein</fullName>
    </submittedName>
</protein>
<dbReference type="PROSITE" id="PS51294">
    <property type="entry name" value="HTH_MYB"/>
    <property type="match status" value="2"/>
</dbReference>